<reference evidence="2" key="1">
    <citation type="journal article" date="2019" name="Int. J. Syst. Evol. Microbiol.">
        <title>The Global Catalogue of Microorganisms (GCM) 10K type strain sequencing project: providing services to taxonomists for standard genome sequencing and annotation.</title>
        <authorList>
            <consortium name="The Broad Institute Genomics Platform"/>
            <consortium name="The Broad Institute Genome Sequencing Center for Infectious Disease"/>
            <person name="Wu L."/>
            <person name="Ma J."/>
        </authorList>
    </citation>
    <scope>NUCLEOTIDE SEQUENCE [LARGE SCALE GENOMIC DNA]</scope>
    <source>
        <strain evidence="2">JCM 15134</strain>
    </source>
</reference>
<keyword evidence="2" id="KW-1185">Reference proteome</keyword>
<dbReference type="EMBL" id="BAAAET010000003">
    <property type="protein sequence ID" value="GAA0694898.1"/>
    <property type="molecule type" value="Genomic_DNA"/>
</dbReference>
<organism evidence="1 2">
    <name type="scientific">Marinobacterium maritimum</name>
    <dbReference type="NCBI Taxonomy" id="500162"/>
    <lineage>
        <taxon>Bacteria</taxon>
        <taxon>Pseudomonadati</taxon>
        <taxon>Pseudomonadota</taxon>
        <taxon>Gammaproteobacteria</taxon>
        <taxon>Oceanospirillales</taxon>
        <taxon>Oceanospirillaceae</taxon>
        <taxon>Marinobacterium</taxon>
    </lineage>
</organism>
<accession>A0ABP3TA99</accession>
<sequence length="386" mass="42963">MEPLKEITFYLEGLSETDKEKLLSVLVLAEIRLESSWVLQEQPGGADVCLSRGHGQSIGEHSGPVICYAEKDARFGNSEQEGVFFLNVDASGVPPFPDLVSIFNQVDVWISEQSRHESARLSDVGNDACVRPAGEQDCAVSSNPEPTTEMHIPTLVPVVDEEVAEISVPLRVATGSESEGVTGAGGVSRKLSWLGRVAEYVHNLEPDSYYHKILLQSGGVILLDLYQDRFYSSVNIESFLDGSGDNKTSYISSMDRQGFKTELNKQDYFERPFSNLKWFLALYSNVSVLDIDTDNQVYMLSAWPENDLPGLRREHLKLAAFMQAKRASVAEISAETGLSVDLIRSFVEACFYEGLVRMDQEPEQKHNSAPEKPKGFWGGVLRKIKW</sequence>
<name>A0ABP3TA99_9GAMM</name>
<proteinExistence type="predicted"/>
<dbReference type="Proteomes" id="UP001499915">
    <property type="component" value="Unassembled WGS sequence"/>
</dbReference>
<evidence type="ECO:0000313" key="2">
    <source>
        <dbReference type="Proteomes" id="UP001499915"/>
    </source>
</evidence>
<comment type="caution">
    <text evidence="1">The sequence shown here is derived from an EMBL/GenBank/DDBJ whole genome shotgun (WGS) entry which is preliminary data.</text>
</comment>
<gene>
    <name evidence="1" type="ORF">GCM10009104_23050</name>
</gene>
<dbReference type="RefSeq" id="WP_343806074.1">
    <property type="nucleotide sequence ID" value="NZ_BAAAET010000003.1"/>
</dbReference>
<evidence type="ECO:0000313" key="1">
    <source>
        <dbReference type="EMBL" id="GAA0694898.1"/>
    </source>
</evidence>
<protein>
    <submittedName>
        <fullName evidence="1">Uncharacterized protein</fullName>
    </submittedName>
</protein>